<feature type="region of interest" description="Disordered" evidence="1">
    <location>
        <begin position="111"/>
        <end position="157"/>
    </location>
</feature>
<name>A0A9P9KW43_FUSRE</name>
<dbReference type="Proteomes" id="UP000720189">
    <property type="component" value="Unassembled WGS sequence"/>
</dbReference>
<gene>
    <name evidence="2" type="ORF">BKA55DRAFT_682638</name>
</gene>
<dbReference type="GeneID" id="70228336"/>
<dbReference type="AlphaFoldDB" id="A0A9P9KW43"/>
<comment type="caution">
    <text evidence="2">The sequence shown here is derived from an EMBL/GenBank/DDBJ whole genome shotgun (WGS) entry which is preliminary data.</text>
</comment>
<feature type="compositionally biased region" description="Acidic residues" evidence="1">
    <location>
        <begin position="148"/>
        <end position="157"/>
    </location>
</feature>
<evidence type="ECO:0000256" key="1">
    <source>
        <dbReference type="SAM" id="MobiDB-lite"/>
    </source>
</evidence>
<sequence>MDKHKGKPSDAPEDRMTRFGSSGKAIYEIAPKPPVASLWHKLRSDTMTVDDYYTIPKRELERFAALSGDNTASLLLKAKNNQETLDAGGKLGPAQGVFSNEDVPDLISQARQNAQNGEIVNGNDTITKRDGNSNEDTQQDGGSQKEGDEQEDASLVR</sequence>
<organism evidence="2 3">
    <name type="scientific">Fusarium redolens</name>
    <dbReference type="NCBI Taxonomy" id="48865"/>
    <lineage>
        <taxon>Eukaryota</taxon>
        <taxon>Fungi</taxon>
        <taxon>Dikarya</taxon>
        <taxon>Ascomycota</taxon>
        <taxon>Pezizomycotina</taxon>
        <taxon>Sordariomycetes</taxon>
        <taxon>Hypocreomycetidae</taxon>
        <taxon>Hypocreales</taxon>
        <taxon>Nectriaceae</taxon>
        <taxon>Fusarium</taxon>
        <taxon>Fusarium redolens species complex</taxon>
    </lineage>
</organism>
<dbReference type="EMBL" id="JAGMUX010000001">
    <property type="protein sequence ID" value="KAH7269546.1"/>
    <property type="molecule type" value="Genomic_DNA"/>
</dbReference>
<protein>
    <submittedName>
        <fullName evidence="2">Uncharacterized protein</fullName>
    </submittedName>
</protein>
<feature type="region of interest" description="Disordered" evidence="1">
    <location>
        <begin position="1"/>
        <end position="24"/>
    </location>
</feature>
<feature type="compositionally biased region" description="Polar residues" evidence="1">
    <location>
        <begin position="111"/>
        <end position="125"/>
    </location>
</feature>
<reference evidence="2" key="1">
    <citation type="journal article" date="2021" name="Nat. Commun.">
        <title>Genetic determinants of endophytism in the Arabidopsis root mycobiome.</title>
        <authorList>
            <person name="Mesny F."/>
            <person name="Miyauchi S."/>
            <person name="Thiergart T."/>
            <person name="Pickel B."/>
            <person name="Atanasova L."/>
            <person name="Karlsson M."/>
            <person name="Huettel B."/>
            <person name="Barry K.W."/>
            <person name="Haridas S."/>
            <person name="Chen C."/>
            <person name="Bauer D."/>
            <person name="Andreopoulos W."/>
            <person name="Pangilinan J."/>
            <person name="LaButti K."/>
            <person name="Riley R."/>
            <person name="Lipzen A."/>
            <person name="Clum A."/>
            <person name="Drula E."/>
            <person name="Henrissat B."/>
            <person name="Kohler A."/>
            <person name="Grigoriev I.V."/>
            <person name="Martin F.M."/>
            <person name="Hacquard S."/>
        </authorList>
    </citation>
    <scope>NUCLEOTIDE SEQUENCE</scope>
    <source>
        <strain evidence="2">MPI-CAGE-AT-0023</strain>
    </source>
</reference>
<feature type="compositionally biased region" description="Basic and acidic residues" evidence="1">
    <location>
        <begin position="1"/>
        <end position="17"/>
    </location>
</feature>
<proteinExistence type="predicted"/>
<evidence type="ECO:0000313" key="2">
    <source>
        <dbReference type="EMBL" id="KAH7269546.1"/>
    </source>
</evidence>
<accession>A0A9P9KW43</accession>
<dbReference type="RefSeq" id="XP_046056314.1">
    <property type="nucleotide sequence ID" value="XM_046198382.1"/>
</dbReference>
<feature type="region of interest" description="Disordered" evidence="1">
    <location>
        <begin position="84"/>
        <end position="103"/>
    </location>
</feature>
<dbReference type="OrthoDB" id="5091682at2759"/>
<evidence type="ECO:0000313" key="3">
    <source>
        <dbReference type="Proteomes" id="UP000720189"/>
    </source>
</evidence>
<keyword evidence="3" id="KW-1185">Reference proteome</keyword>